<dbReference type="RefSeq" id="WP_091135364.1">
    <property type="nucleotide sequence ID" value="NZ_FMVC01000008.1"/>
</dbReference>
<keyword evidence="3" id="KW-0804">Transcription</keyword>
<evidence type="ECO:0000256" key="2">
    <source>
        <dbReference type="ARBA" id="ARBA00023125"/>
    </source>
</evidence>
<feature type="transmembrane region" description="Helical" evidence="4">
    <location>
        <begin position="66"/>
        <end position="84"/>
    </location>
</feature>
<feature type="domain" description="HTH araC/xylS-type" evidence="5">
    <location>
        <begin position="287"/>
        <end position="395"/>
    </location>
</feature>
<dbReference type="Gene3D" id="1.10.10.60">
    <property type="entry name" value="Homeodomain-like"/>
    <property type="match status" value="2"/>
</dbReference>
<dbReference type="EMBL" id="FMVC01000008">
    <property type="protein sequence ID" value="SCY94535.1"/>
    <property type="molecule type" value="Genomic_DNA"/>
</dbReference>
<comment type="caution">
    <text evidence="6">The sequence shown here is derived from an EMBL/GenBank/DDBJ whole genome shotgun (WGS) entry which is preliminary data.</text>
</comment>
<proteinExistence type="predicted"/>
<keyword evidence="7" id="KW-1185">Reference proteome</keyword>
<dbReference type="SMART" id="SM00342">
    <property type="entry name" value="HTH_ARAC"/>
    <property type="match status" value="1"/>
</dbReference>
<dbReference type="InterPro" id="IPR018060">
    <property type="entry name" value="HTH_AraC"/>
</dbReference>
<evidence type="ECO:0000313" key="6">
    <source>
        <dbReference type="EMBL" id="SCY94535.1"/>
    </source>
</evidence>
<name>A0ABY0M2L6_9FLAO</name>
<accession>A0ABY0M2L6</accession>
<feature type="transmembrane region" description="Helical" evidence="4">
    <location>
        <begin position="143"/>
        <end position="163"/>
    </location>
</feature>
<dbReference type="GO" id="GO:0003677">
    <property type="term" value="F:DNA binding"/>
    <property type="evidence" value="ECO:0007669"/>
    <property type="project" value="UniProtKB-KW"/>
</dbReference>
<evidence type="ECO:0000313" key="7">
    <source>
        <dbReference type="Proteomes" id="UP000199307"/>
    </source>
</evidence>
<feature type="transmembrane region" description="Helical" evidence="4">
    <location>
        <begin position="96"/>
        <end position="116"/>
    </location>
</feature>
<feature type="transmembrane region" description="Helical" evidence="4">
    <location>
        <begin position="33"/>
        <end position="54"/>
    </location>
</feature>
<evidence type="ECO:0000259" key="5">
    <source>
        <dbReference type="PROSITE" id="PS01124"/>
    </source>
</evidence>
<protein>
    <submittedName>
        <fullName evidence="6">AraC-type DNA-binding protein</fullName>
    </submittedName>
</protein>
<evidence type="ECO:0000256" key="3">
    <source>
        <dbReference type="ARBA" id="ARBA00023163"/>
    </source>
</evidence>
<sequence>MISIFSACVAVVIIICFLVSILLIGYSQKTKKYNILLSLFFLLLSYPCFILFLINTGFLKYLPHVYRTGIIAHLLYMPASYLYIRSVVTNKGLNKMDFIHLIPALIYVIDYFPFFWLPGSEKIAFMHSSQLSKMVLFFYESRFFIPGFYIVFKYLLAFIYWIYQCVLLIRLFRVKNSDFKKENGVWLKWLTIFVLSQVFLFLPSMKILKPGYGDDELTVFLFIGGFTGLTAVFLFLFPQILYGIKGIVLIDKELSIPKITDNSSSLSLEANQQQSAVYRYLSQSKMEEISLRIQTHITLQQSFLDRQYTLQQLAAELNIPAQYLSAVINECKKVNFNDFINTYRIKYCLELLNKNDHRNQTLEAIANESGFNNRNTFTIAFKKVLGQTPSAYIKIINNFNDI</sequence>
<evidence type="ECO:0000256" key="4">
    <source>
        <dbReference type="SAM" id="Phobius"/>
    </source>
</evidence>
<reference evidence="6 7" key="1">
    <citation type="submission" date="2016-10" db="EMBL/GenBank/DDBJ databases">
        <authorList>
            <person name="Varghese N."/>
            <person name="Submissions S."/>
        </authorList>
    </citation>
    <scope>NUCLEOTIDE SEQUENCE [LARGE SCALE GENOMIC DNA]</scope>
    <source>
        <strain evidence="6 7">CGMCC 1.6859</strain>
    </source>
</reference>
<dbReference type="Proteomes" id="UP000199307">
    <property type="component" value="Unassembled WGS sequence"/>
</dbReference>
<feature type="transmembrane region" description="Helical" evidence="4">
    <location>
        <begin position="184"/>
        <end position="205"/>
    </location>
</feature>
<keyword evidence="2 6" id="KW-0238">DNA-binding</keyword>
<feature type="transmembrane region" description="Helical" evidence="4">
    <location>
        <begin position="6"/>
        <end position="26"/>
    </location>
</feature>
<dbReference type="PANTHER" id="PTHR43280:SF29">
    <property type="entry name" value="ARAC-FAMILY TRANSCRIPTIONAL REGULATOR"/>
    <property type="match status" value="1"/>
</dbReference>
<dbReference type="SUPFAM" id="SSF46689">
    <property type="entry name" value="Homeodomain-like"/>
    <property type="match status" value="1"/>
</dbReference>
<organism evidence="6 7">
    <name type="scientific">Flavobacterium anhuiense</name>
    <dbReference type="NCBI Taxonomy" id="459526"/>
    <lineage>
        <taxon>Bacteria</taxon>
        <taxon>Pseudomonadati</taxon>
        <taxon>Bacteroidota</taxon>
        <taxon>Flavobacteriia</taxon>
        <taxon>Flavobacteriales</taxon>
        <taxon>Flavobacteriaceae</taxon>
        <taxon>Flavobacterium</taxon>
    </lineage>
</organism>
<keyword evidence="1" id="KW-0805">Transcription regulation</keyword>
<keyword evidence="4" id="KW-0812">Transmembrane</keyword>
<dbReference type="PANTHER" id="PTHR43280">
    <property type="entry name" value="ARAC-FAMILY TRANSCRIPTIONAL REGULATOR"/>
    <property type="match status" value="1"/>
</dbReference>
<keyword evidence="4" id="KW-1133">Transmembrane helix</keyword>
<dbReference type="InterPro" id="IPR009057">
    <property type="entry name" value="Homeodomain-like_sf"/>
</dbReference>
<keyword evidence="4" id="KW-0472">Membrane</keyword>
<dbReference type="Pfam" id="PF12833">
    <property type="entry name" value="HTH_18"/>
    <property type="match status" value="1"/>
</dbReference>
<feature type="transmembrane region" description="Helical" evidence="4">
    <location>
        <begin position="217"/>
        <end position="237"/>
    </location>
</feature>
<gene>
    <name evidence="6" type="ORF">SAMN02927916_4217</name>
</gene>
<evidence type="ECO:0000256" key="1">
    <source>
        <dbReference type="ARBA" id="ARBA00023015"/>
    </source>
</evidence>
<dbReference type="PROSITE" id="PS01124">
    <property type="entry name" value="HTH_ARAC_FAMILY_2"/>
    <property type="match status" value="1"/>
</dbReference>